<sequence length="74" mass="8111">MSGDAESRIRETDLFVNASCAKASIIDWVVGQSSVADEQVLVKIVVHWVDVELHEERGKAAQRVSHTGGSVQYD</sequence>
<dbReference type="EMBL" id="FUEG01000036">
    <property type="protein sequence ID" value="SJL16615.1"/>
    <property type="molecule type" value="Genomic_DNA"/>
</dbReference>
<evidence type="ECO:0000313" key="1">
    <source>
        <dbReference type="EMBL" id="SJL16615.1"/>
    </source>
</evidence>
<proteinExistence type="predicted"/>
<dbReference type="AlphaFoldDB" id="A0A284S6J1"/>
<accession>A0A284S6J1</accession>
<dbReference type="Proteomes" id="UP000219338">
    <property type="component" value="Unassembled WGS sequence"/>
</dbReference>
<name>A0A284S6J1_ARMOS</name>
<protein>
    <submittedName>
        <fullName evidence="1">Uncharacterized protein</fullName>
    </submittedName>
</protein>
<gene>
    <name evidence="1" type="ORF">ARMOST_20141</name>
</gene>
<reference evidence="2" key="1">
    <citation type="journal article" date="2017" name="Nat. Ecol. Evol.">
        <title>Genome expansion and lineage-specific genetic innovations in the forest pathogenic fungi Armillaria.</title>
        <authorList>
            <person name="Sipos G."/>
            <person name="Prasanna A.N."/>
            <person name="Walter M.C."/>
            <person name="O'Connor E."/>
            <person name="Balint B."/>
            <person name="Krizsan K."/>
            <person name="Kiss B."/>
            <person name="Hess J."/>
            <person name="Varga T."/>
            <person name="Slot J."/>
            <person name="Riley R."/>
            <person name="Boka B."/>
            <person name="Rigling D."/>
            <person name="Barry K."/>
            <person name="Lee J."/>
            <person name="Mihaltcheva S."/>
            <person name="LaButti K."/>
            <person name="Lipzen A."/>
            <person name="Waldron R."/>
            <person name="Moloney N.M."/>
            <person name="Sperisen C."/>
            <person name="Kredics L."/>
            <person name="Vagvoelgyi C."/>
            <person name="Patrignani A."/>
            <person name="Fitzpatrick D."/>
            <person name="Nagy I."/>
            <person name="Doyle S."/>
            <person name="Anderson J.B."/>
            <person name="Grigoriev I.V."/>
            <person name="Gueldener U."/>
            <person name="Muensterkoetter M."/>
            <person name="Nagy L.G."/>
        </authorList>
    </citation>
    <scope>NUCLEOTIDE SEQUENCE [LARGE SCALE GENOMIC DNA]</scope>
    <source>
        <strain evidence="2">C18/9</strain>
    </source>
</reference>
<keyword evidence="2" id="KW-1185">Reference proteome</keyword>
<organism evidence="1 2">
    <name type="scientific">Armillaria ostoyae</name>
    <name type="common">Armillaria root rot fungus</name>
    <dbReference type="NCBI Taxonomy" id="47428"/>
    <lineage>
        <taxon>Eukaryota</taxon>
        <taxon>Fungi</taxon>
        <taxon>Dikarya</taxon>
        <taxon>Basidiomycota</taxon>
        <taxon>Agaricomycotina</taxon>
        <taxon>Agaricomycetes</taxon>
        <taxon>Agaricomycetidae</taxon>
        <taxon>Agaricales</taxon>
        <taxon>Marasmiineae</taxon>
        <taxon>Physalacriaceae</taxon>
        <taxon>Armillaria</taxon>
    </lineage>
</organism>
<evidence type="ECO:0000313" key="2">
    <source>
        <dbReference type="Proteomes" id="UP000219338"/>
    </source>
</evidence>